<evidence type="ECO:0000313" key="7">
    <source>
        <dbReference type="EMBL" id="OQR81717.1"/>
    </source>
</evidence>
<dbReference type="PROSITE" id="PS50929">
    <property type="entry name" value="ABC_TM1F"/>
    <property type="match status" value="1"/>
</dbReference>
<organism evidence="7 8">
    <name type="scientific">Thraustotheca clavata</name>
    <dbReference type="NCBI Taxonomy" id="74557"/>
    <lineage>
        <taxon>Eukaryota</taxon>
        <taxon>Sar</taxon>
        <taxon>Stramenopiles</taxon>
        <taxon>Oomycota</taxon>
        <taxon>Saprolegniomycetes</taxon>
        <taxon>Saprolegniales</taxon>
        <taxon>Achlyaceae</taxon>
        <taxon>Thraustotheca</taxon>
    </lineage>
</organism>
<keyword evidence="3 5" id="KW-1133">Transmembrane helix</keyword>
<protein>
    <submittedName>
        <fullName evidence="7">ATP-binding Cassette (ABC) Superfamily</fullName>
    </submittedName>
</protein>
<dbReference type="EMBL" id="JNBS01004916">
    <property type="protein sequence ID" value="OQR81717.1"/>
    <property type="molecule type" value="Genomic_DNA"/>
</dbReference>
<dbReference type="Gene3D" id="1.20.1560.10">
    <property type="entry name" value="ABC transporter type 1, transmembrane domain"/>
    <property type="match status" value="1"/>
</dbReference>
<dbReference type="PANTHER" id="PTHR24221">
    <property type="entry name" value="ATP-BINDING CASSETTE SUB-FAMILY B"/>
    <property type="match status" value="1"/>
</dbReference>
<keyword evidence="7" id="KW-0547">Nucleotide-binding</keyword>
<feature type="transmembrane region" description="Helical" evidence="5">
    <location>
        <begin position="94"/>
        <end position="116"/>
    </location>
</feature>
<dbReference type="GO" id="GO:0016020">
    <property type="term" value="C:membrane"/>
    <property type="evidence" value="ECO:0007669"/>
    <property type="project" value="UniProtKB-SubCell"/>
</dbReference>
<feature type="non-terminal residue" evidence="7">
    <location>
        <position position="200"/>
    </location>
</feature>
<evidence type="ECO:0000256" key="5">
    <source>
        <dbReference type="SAM" id="Phobius"/>
    </source>
</evidence>
<accession>A0A1V9Y7L9</accession>
<dbReference type="Proteomes" id="UP000243217">
    <property type="component" value="Unassembled WGS sequence"/>
</dbReference>
<dbReference type="OrthoDB" id="6500128at2759"/>
<dbReference type="InterPro" id="IPR011527">
    <property type="entry name" value="ABC1_TM_dom"/>
</dbReference>
<feature type="non-terminal residue" evidence="7">
    <location>
        <position position="1"/>
    </location>
</feature>
<evidence type="ECO:0000259" key="6">
    <source>
        <dbReference type="PROSITE" id="PS50929"/>
    </source>
</evidence>
<evidence type="ECO:0000313" key="8">
    <source>
        <dbReference type="Proteomes" id="UP000243217"/>
    </source>
</evidence>
<proteinExistence type="predicted"/>
<dbReference type="STRING" id="74557.A0A1V9Y7L9"/>
<keyword evidence="4 5" id="KW-0472">Membrane</keyword>
<evidence type="ECO:0000256" key="3">
    <source>
        <dbReference type="ARBA" id="ARBA00022989"/>
    </source>
</evidence>
<reference evidence="7 8" key="1">
    <citation type="journal article" date="2014" name="Genome Biol. Evol.">
        <title>The secreted proteins of Achlya hypogyna and Thraustotheca clavata identify the ancestral oomycete secretome and reveal gene acquisitions by horizontal gene transfer.</title>
        <authorList>
            <person name="Misner I."/>
            <person name="Blouin N."/>
            <person name="Leonard G."/>
            <person name="Richards T.A."/>
            <person name="Lane C.E."/>
        </authorList>
    </citation>
    <scope>NUCLEOTIDE SEQUENCE [LARGE SCALE GENOMIC DNA]</scope>
    <source>
        <strain evidence="7 8">ATCC 34112</strain>
    </source>
</reference>
<dbReference type="InterPro" id="IPR039421">
    <property type="entry name" value="Type_1_exporter"/>
</dbReference>
<dbReference type="GO" id="GO:0140359">
    <property type="term" value="F:ABC-type transporter activity"/>
    <property type="evidence" value="ECO:0007669"/>
    <property type="project" value="InterPro"/>
</dbReference>
<evidence type="ECO:0000256" key="1">
    <source>
        <dbReference type="ARBA" id="ARBA00004141"/>
    </source>
</evidence>
<dbReference type="SUPFAM" id="SSF90123">
    <property type="entry name" value="ABC transporter transmembrane region"/>
    <property type="match status" value="1"/>
</dbReference>
<comment type="caution">
    <text evidence="7">The sequence shown here is derived from an EMBL/GenBank/DDBJ whole genome shotgun (WGS) entry which is preliminary data.</text>
</comment>
<keyword evidence="8" id="KW-1185">Reference proteome</keyword>
<dbReference type="GO" id="GO:0005524">
    <property type="term" value="F:ATP binding"/>
    <property type="evidence" value="ECO:0007669"/>
    <property type="project" value="UniProtKB-KW"/>
</dbReference>
<name>A0A1V9Y7L9_9STRA</name>
<dbReference type="PANTHER" id="PTHR24221:SF654">
    <property type="entry name" value="ATP-BINDING CASSETTE SUB-FAMILY B MEMBER 6"/>
    <property type="match status" value="1"/>
</dbReference>
<feature type="transmembrane region" description="Helical" evidence="5">
    <location>
        <begin position="122"/>
        <end position="140"/>
    </location>
</feature>
<feature type="domain" description="ABC transmembrane type-1" evidence="6">
    <location>
        <begin position="1"/>
        <end position="194"/>
    </location>
</feature>
<feature type="transmembrane region" description="Helical" evidence="5">
    <location>
        <begin position="20"/>
        <end position="40"/>
    </location>
</feature>
<evidence type="ECO:0000256" key="4">
    <source>
        <dbReference type="ARBA" id="ARBA00023136"/>
    </source>
</evidence>
<evidence type="ECO:0000256" key="2">
    <source>
        <dbReference type="ARBA" id="ARBA00022692"/>
    </source>
</evidence>
<dbReference type="InterPro" id="IPR036640">
    <property type="entry name" value="ABC1_TM_sf"/>
</dbReference>
<sequence>FRVLAPLYLKKATDELVLAHTLPTHAITVYIVLLFLSNALSHLKTFLYLKVMQNAYNEVSVKVFSHLHEMSMQFRLTKKTGKVTRCMDRGIHILFFELGPTIFEVIAVSLFFLFAFHDKLLFVIRGISVVIYVIATIWGTQIRMRFNMASNKHDNDANDKAIDSLINSETVKYFCSENYEVDRYSSAVDQFQSSDFSPEV</sequence>
<comment type="subcellular location">
    <subcellularLocation>
        <location evidence="1">Membrane</location>
        <topology evidence="1">Multi-pass membrane protein</topology>
    </subcellularLocation>
</comment>
<dbReference type="Pfam" id="PF00664">
    <property type="entry name" value="ABC_membrane"/>
    <property type="match status" value="1"/>
</dbReference>
<keyword evidence="2 5" id="KW-0812">Transmembrane</keyword>
<gene>
    <name evidence="7" type="ORF">THRCLA_23309</name>
</gene>
<dbReference type="AlphaFoldDB" id="A0A1V9Y7L9"/>
<keyword evidence="7" id="KW-0067">ATP-binding</keyword>